<feature type="compositionally biased region" description="Basic and acidic residues" evidence="1">
    <location>
        <begin position="1052"/>
        <end position="1061"/>
    </location>
</feature>
<feature type="region of interest" description="Disordered" evidence="1">
    <location>
        <begin position="453"/>
        <end position="507"/>
    </location>
</feature>
<feature type="compositionally biased region" description="Polar residues" evidence="1">
    <location>
        <begin position="1163"/>
        <end position="1196"/>
    </location>
</feature>
<feature type="compositionally biased region" description="Polar residues" evidence="1">
    <location>
        <begin position="471"/>
        <end position="482"/>
    </location>
</feature>
<feature type="compositionally biased region" description="Polar residues" evidence="1">
    <location>
        <begin position="376"/>
        <end position="386"/>
    </location>
</feature>
<feature type="compositionally biased region" description="Polar residues" evidence="1">
    <location>
        <begin position="1107"/>
        <end position="1116"/>
    </location>
</feature>
<feature type="compositionally biased region" description="Low complexity" evidence="1">
    <location>
        <begin position="458"/>
        <end position="470"/>
    </location>
</feature>
<evidence type="ECO:0000256" key="1">
    <source>
        <dbReference type="SAM" id="MobiDB-lite"/>
    </source>
</evidence>
<dbReference type="AlphaFoldDB" id="A0A7D5Z0G4"/>
<feature type="region of interest" description="Disordered" evidence="1">
    <location>
        <begin position="1"/>
        <end position="82"/>
    </location>
</feature>
<dbReference type="EMBL" id="CP058934">
    <property type="protein sequence ID" value="QLI69245.1"/>
    <property type="molecule type" value="Genomic_DNA"/>
</dbReference>
<feature type="compositionally biased region" description="Polar residues" evidence="1">
    <location>
        <begin position="235"/>
        <end position="266"/>
    </location>
</feature>
<feature type="compositionally biased region" description="Basic and acidic residues" evidence="1">
    <location>
        <begin position="855"/>
        <end position="864"/>
    </location>
</feature>
<dbReference type="RefSeq" id="XP_014544617.1">
    <property type="nucleotide sequence ID" value="XM_014689131.1"/>
</dbReference>
<feature type="region of interest" description="Disordered" evidence="1">
    <location>
        <begin position="944"/>
        <end position="1230"/>
    </location>
</feature>
<accession>A0A7D5Z0G4</accession>
<protein>
    <submittedName>
        <fullName evidence="2">Uncharacterized protein</fullName>
    </submittedName>
</protein>
<feature type="region of interest" description="Disordered" evidence="1">
    <location>
        <begin position="212"/>
        <end position="430"/>
    </location>
</feature>
<dbReference type="OrthoDB" id="3941926at2759"/>
<feature type="compositionally biased region" description="Polar residues" evidence="1">
    <location>
        <begin position="818"/>
        <end position="833"/>
    </location>
</feature>
<feature type="compositionally biased region" description="Polar residues" evidence="1">
    <location>
        <begin position="302"/>
        <end position="320"/>
    </location>
</feature>
<proteinExistence type="predicted"/>
<keyword evidence="3" id="KW-1185">Reference proteome</keyword>
<evidence type="ECO:0000313" key="3">
    <source>
        <dbReference type="Proteomes" id="UP000510686"/>
    </source>
</evidence>
<sequence length="1230" mass="134211">MAALVPEHPGLQHPPEDMANSKGTPANAVPNDLPATNETARETGSAGVPCPIIGGDGPDKDLYTKRPASTPANFSTDHQKEESGEKDLEIFYYDAHDINRIDSDNLWNTLIRSGIEEQELCNVLEEIREWLLGWRPGRPDEWLMHWFNVDSSTKVYVLSDVSWNKMLSQISPDNILVLRYVLKEQSVKLLAQNGDKSLDADGIWSADGKKLFNKPQLGGHRTTAAATPNHPRAIVNSTSQSRPISSVKQHATTSPGTNAVSPNNRNQPRRFVNTANDVGPAVVAQTQTSPSPLPRKDRPVQHATTDGKSPLTQAQPSSSESPRRNHARRSGPIAPMAAKHTPTQPRGPMTNGNGKPVGRYIPDKMGQTGPPMSHNGPPTQSPQTRKQGGLASNACVELPSKLRSDGRRAVSSGDAPYVHSTTYGDGGSMQGNGSYNGALVQPAMYDRAFQAQPSHQLPAAAPGRSASPAGTTSTLKDGSSTRGGDKNKGRRGPQNHRPRAEYPVQDGKGSFYSQNSHQIGTARGGYGNNTYHYHNRDPDYEDREISRHRRSVFARFEERSDGHPEDIRSRLKSAMTGQFGKVENVFHASEKNGRVFIVLFECEASAAKALKSTCLENREKGIKIEIRRPYMKQWKNEPWVKRGGRPGTQQCQPYQNRPHFPMGNGMPPPGSQQRQPYQNEPHFPMANGMPPPGNQQGYNARSLHNLRPADPMMMRNVPHRLYRNLLGAGAYERVTQAHASRPSFPQPMMPQQAPPQSPQVFQIPRQEASKVIPKQDEEKTTKPAADQEASKSLEWKAQSKPPSEEALENDDPFENDRATTPTSQGSKSSQTSNRKVRVSLPSVSPPRLTQSTASKIERPIKEPGKSPVGQEPPPKLRNSPNGVITPIKPSHTRQVPDEKSFEVPPEIIKGSEASATTTTAVTGTRSNLTAEQIKRRLAYSNMIAVPLSPSKVKKTTSTENNPANAIRDKAASSKSLPSDTACHVPKPAQHIPDAETSSVKSDESKTMSASSSPSNRSPSSNPKKTPDNKKTAGSHSGYHSKVSKTPISPIKKNTEASKDQKLTTQEENVAERGSCFPSRADQDSFKFPGNGRETIRVRKVDKGETASIESSVQERGTTSRKRGCKTRPASRSVGFIDQNQQQESQPRVEVIRGTDSATRHEASASTTNHARQISTPRNTSPASVGGSNKINLQNVSSDRDNGGGTGWQKVRSKRGASKRTNTPGSSDHQG</sequence>
<gene>
    <name evidence="2" type="ORF">G6M90_00g060470</name>
</gene>
<organism evidence="2 3">
    <name type="scientific">Metarhizium brunneum</name>
    <dbReference type="NCBI Taxonomy" id="500148"/>
    <lineage>
        <taxon>Eukaryota</taxon>
        <taxon>Fungi</taxon>
        <taxon>Dikarya</taxon>
        <taxon>Ascomycota</taxon>
        <taxon>Pezizomycotina</taxon>
        <taxon>Sordariomycetes</taxon>
        <taxon>Hypocreomycetidae</taxon>
        <taxon>Hypocreales</taxon>
        <taxon>Clavicipitaceae</taxon>
        <taxon>Metarhizium</taxon>
    </lineage>
</organism>
<reference evidence="2 3" key="1">
    <citation type="submission" date="2020-07" db="EMBL/GenBank/DDBJ databases">
        <title>Telomere length de novo assembly of all 7 chromosomes of the fungus, Metarhizium brunneum, using a novel assembly pipeline.</title>
        <authorList>
            <person name="Saud z."/>
            <person name="Kortsinoglou A."/>
            <person name="Kouvelis V.N."/>
            <person name="Butt T.M."/>
        </authorList>
    </citation>
    <scope>NUCLEOTIDE SEQUENCE [LARGE SCALE GENOMIC DNA]</scope>
    <source>
        <strain evidence="2 3">4556</strain>
    </source>
</reference>
<feature type="compositionally biased region" description="Basic and acidic residues" evidence="1">
    <location>
        <begin position="1149"/>
        <end position="1162"/>
    </location>
</feature>
<feature type="compositionally biased region" description="Basic residues" evidence="1">
    <location>
        <begin position="488"/>
        <end position="497"/>
    </location>
</feature>
<feature type="compositionally biased region" description="Basic and acidic residues" evidence="1">
    <location>
        <begin position="1093"/>
        <end position="1104"/>
    </location>
</feature>
<dbReference type="GeneID" id="26243029"/>
<dbReference type="Proteomes" id="UP000510686">
    <property type="component" value="Chromosome 3"/>
</dbReference>
<evidence type="ECO:0000313" key="2">
    <source>
        <dbReference type="EMBL" id="QLI69245.1"/>
    </source>
</evidence>
<feature type="compositionally biased region" description="Pro residues" evidence="1">
    <location>
        <begin position="744"/>
        <end position="757"/>
    </location>
</feature>
<feature type="compositionally biased region" description="Low complexity" evidence="1">
    <location>
        <begin position="1008"/>
        <end position="1022"/>
    </location>
</feature>
<feature type="region of interest" description="Disordered" evidence="1">
    <location>
        <begin position="737"/>
        <end position="901"/>
    </location>
</feature>
<dbReference type="KEGG" id="mbrn:26243029"/>
<feature type="compositionally biased region" description="Polar residues" evidence="1">
    <location>
        <begin position="1218"/>
        <end position="1230"/>
    </location>
</feature>
<name>A0A7D5Z0G4_9HYPO</name>